<keyword evidence="2" id="KW-1133">Transmembrane helix</keyword>
<accession>A0ABQ2FCG6</accession>
<comment type="caution">
    <text evidence="3">The sequence shown here is derived from an EMBL/GenBank/DDBJ whole genome shotgun (WGS) entry which is preliminary data.</text>
</comment>
<feature type="compositionally biased region" description="Basic and acidic residues" evidence="1">
    <location>
        <begin position="10"/>
        <end position="29"/>
    </location>
</feature>
<evidence type="ECO:0000313" key="4">
    <source>
        <dbReference type="Proteomes" id="UP000662111"/>
    </source>
</evidence>
<evidence type="ECO:0000313" key="3">
    <source>
        <dbReference type="EMBL" id="GGK80992.1"/>
    </source>
</evidence>
<evidence type="ECO:0000256" key="2">
    <source>
        <dbReference type="SAM" id="Phobius"/>
    </source>
</evidence>
<evidence type="ECO:0008006" key="5">
    <source>
        <dbReference type="Google" id="ProtNLM"/>
    </source>
</evidence>
<dbReference type="Pfam" id="PF14155">
    <property type="entry name" value="DUF4307"/>
    <property type="match status" value="1"/>
</dbReference>
<organism evidence="3 4">
    <name type="scientific">Ornithinimicrobium pekingense</name>
    <dbReference type="NCBI Taxonomy" id="384677"/>
    <lineage>
        <taxon>Bacteria</taxon>
        <taxon>Bacillati</taxon>
        <taxon>Actinomycetota</taxon>
        <taxon>Actinomycetes</taxon>
        <taxon>Micrococcales</taxon>
        <taxon>Ornithinimicrobiaceae</taxon>
        <taxon>Ornithinimicrobium</taxon>
    </lineage>
</organism>
<keyword evidence="4" id="KW-1185">Reference proteome</keyword>
<dbReference type="EMBL" id="BMLB01000007">
    <property type="protein sequence ID" value="GGK80992.1"/>
    <property type="molecule type" value="Genomic_DNA"/>
</dbReference>
<gene>
    <name evidence="3" type="ORF">GCM10011509_31840</name>
</gene>
<dbReference type="RefSeq" id="WP_169448574.1">
    <property type="nucleotide sequence ID" value="NZ_BMLB01000007.1"/>
</dbReference>
<feature type="transmembrane region" description="Helical" evidence="2">
    <location>
        <begin position="54"/>
        <end position="74"/>
    </location>
</feature>
<sequence length="169" mass="18521">MTSAPPPEPTPHRASDGAREGRGMERAVDWDAEEEAAEARGGPRRLDDRARRRWWLVGSAAVAVMTALAVWFGIEATSGRVHWVNTGHQVVSGTQVDVRFDLRRDPAREVVCRLEAQEASHAVVGRADVTVGPAQSSPSRHVESVRTAAPAITGYVEECWYADEEPRGR</sequence>
<keyword evidence="2" id="KW-0812">Transmembrane</keyword>
<evidence type="ECO:0000256" key="1">
    <source>
        <dbReference type="SAM" id="MobiDB-lite"/>
    </source>
</evidence>
<proteinExistence type="predicted"/>
<name>A0ABQ2FCG6_9MICO</name>
<keyword evidence="2" id="KW-0472">Membrane</keyword>
<dbReference type="InterPro" id="IPR025443">
    <property type="entry name" value="DUF4307"/>
</dbReference>
<dbReference type="Proteomes" id="UP000662111">
    <property type="component" value="Unassembled WGS sequence"/>
</dbReference>
<protein>
    <recommendedName>
        <fullName evidence="5">DUF4307 domain-containing protein</fullName>
    </recommendedName>
</protein>
<reference evidence="4" key="1">
    <citation type="journal article" date="2019" name="Int. J. Syst. Evol. Microbiol.">
        <title>The Global Catalogue of Microorganisms (GCM) 10K type strain sequencing project: providing services to taxonomists for standard genome sequencing and annotation.</title>
        <authorList>
            <consortium name="The Broad Institute Genomics Platform"/>
            <consortium name="The Broad Institute Genome Sequencing Center for Infectious Disease"/>
            <person name="Wu L."/>
            <person name="Ma J."/>
        </authorList>
    </citation>
    <scope>NUCLEOTIDE SEQUENCE [LARGE SCALE GENOMIC DNA]</scope>
    <source>
        <strain evidence="4">CGMCC 1.5362</strain>
    </source>
</reference>
<feature type="region of interest" description="Disordered" evidence="1">
    <location>
        <begin position="1"/>
        <end position="44"/>
    </location>
</feature>